<dbReference type="Gene3D" id="1.20.1070.10">
    <property type="entry name" value="Rhodopsin 7-helix transmembrane proteins"/>
    <property type="match status" value="1"/>
</dbReference>
<dbReference type="SUPFAM" id="SSF81321">
    <property type="entry name" value="Family A G protein-coupled receptor-like"/>
    <property type="match status" value="1"/>
</dbReference>
<feature type="transmembrane region" description="Helical" evidence="8">
    <location>
        <begin position="199"/>
        <end position="219"/>
    </location>
</feature>
<feature type="chain" id="PRO_5029448987" description="G-protein coupled receptors family 1 profile domain-containing protein" evidence="9">
    <location>
        <begin position="25"/>
        <end position="382"/>
    </location>
</feature>
<keyword evidence="5 8" id="KW-0472">Membrane</keyword>
<feature type="transmembrane region" description="Helical" evidence="8">
    <location>
        <begin position="156"/>
        <end position="178"/>
    </location>
</feature>
<evidence type="ECO:0000256" key="3">
    <source>
        <dbReference type="ARBA" id="ARBA00022989"/>
    </source>
</evidence>
<evidence type="ECO:0000313" key="11">
    <source>
        <dbReference type="EMBL" id="KAF6040578.1"/>
    </source>
</evidence>
<keyword evidence="3 8" id="KW-1133">Transmembrane helix</keyword>
<evidence type="ECO:0000256" key="1">
    <source>
        <dbReference type="ARBA" id="ARBA00004141"/>
    </source>
</evidence>
<name>A0A7J7KR13_BUGNE</name>
<feature type="transmembrane region" description="Helical" evidence="8">
    <location>
        <begin position="303"/>
        <end position="327"/>
    </location>
</feature>
<protein>
    <recommendedName>
        <fullName evidence="10">G-protein coupled receptors family 1 profile domain-containing protein</fullName>
    </recommendedName>
</protein>
<accession>A0A7J7KR13</accession>
<dbReference type="InterPro" id="IPR017452">
    <property type="entry name" value="GPCR_Rhodpsn_7TM"/>
</dbReference>
<keyword evidence="9" id="KW-0732">Signal</keyword>
<proteinExistence type="predicted"/>
<dbReference type="PROSITE" id="PS50262">
    <property type="entry name" value="G_PROTEIN_RECEP_F1_2"/>
    <property type="match status" value="1"/>
</dbReference>
<evidence type="ECO:0000313" key="12">
    <source>
        <dbReference type="Proteomes" id="UP000593567"/>
    </source>
</evidence>
<sequence>MVFCITGIYRALLTLSFILWSASSKSTENSTCLHANENITVSSLLNVTTKDDELEWPCELRQYQASLHVLVSLVECLLSYGTAAIVAIGLLLNILSISILRSQTIKVAHKSTNMYLIALATYDSCVLIFNFMVGVLRAQYPATINKAFQDNEWLCLIHSVIVELFTLLSVWMIICFTTERLIVVYCPLKAHKYCSVRRTKLVIIITSFLVLLLSCHKVFVSGFEGDSVFGYKACLTNRIQFSKIIYFYIAFNTCLPSLIILLLNALICIKLQLASKARAQLSVKETVSRSCTKSQDHHITKTLLLISITYVLLLLPFGVMQMVELWVKTVRHTHPSQNFHEQQSYISYKKLGILLKRSNFVNDESGAKANKILGHVAMQCCG</sequence>
<keyword evidence="4" id="KW-0297">G-protein coupled receptor</keyword>
<evidence type="ECO:0000256" key="6">
    <source>
        <dbReference type="ARBA" id="ARBA00023170"/>
    </source>
</evidence>
<evidence type="ECO:0000256" key="7">
    <source>
        <dbReference type="ARBA" id="ARBA00023224"/>
    </source>
</evidence>
<feature type="transmembrane region" description="Helical" evidence="8">
    <location>
        <begin position="245"/>
        <end position="269"/>
    </location>
</feature>
<organism evidence="11 12">
    <name type="scientific">Bugula neritina</name>
    <name type="common">Brown bryozoan</name>
    <name type="synonym">Sertularia neritina</name>
    <dbReference type="NCBI Taxonomy" id="10212"/>
    <lineage>
        <taxon>Eukaryota</taxon>
        <taxon>Metazoa</taxon>
        <taxon>Spiralia</taxon>
        <taxon>Lophotrochozoa</taxon>
        <taxon>Bryozoa</taxon>
        <taxon>Gymnolaemata</taxon>
        <taxon>Cheilostomatida</taxon>
        <taxon>Flustrina</taxon>
        <taxon>Buguloidea</taxon>
        <taxon>Bugulidae</taxon>
        <taxon>Bugula</taxon>
    </lineage>
</organism>
<dbReference type="InterPro" id="IPR000276">
    <property type="entry name" value="GPCR_Rhodpsn"/>
</dbReference>
<dbReference type="GO" id="GO:0004930">
    <property type="term" value="F:G protein-coupled receptor activity"/>
    <property type="evidence" value="ECO:0007669"/>
    <property type="project" value="UniProtKB-KW"/>
</dbReference>
<keyword evidence="6" id="KW-0675">Receptor</keyword>
<reference evidence="11" key="1">
    <citation type="submission" date="2020-06" db="EMBL/GenBank/DDBJ databases">
        <title>Draft genome of Bugula neritina, a colonial animal packing powerful symbionts and potential medicines.</title>
        <authorList>
            <person name="Rayko M."/>
        </authorList>
    </citation>
    <scope>NUCLEOTIDE SEQUENCE [LARGE SCALE GENOMIC DNA]</scope>
    <source>
        <strain evidence="11">Kwan_BN1</strain>
    </source>
</reference>
<evidence type="ECO:0000256" key="5">
    <source>
        <dbReference type="ARBA" id="ARBA00023136"/>
    </source>
</evidence>
<evidence type="ECO:0000256" key="9">
    <source>
        <dbReference type="SAM" id="SignalP"/>
    </source>
</evidence>
<dbReference type="EMBL" id="VXIV02000127">
    <property type="protein sequence ID" value="KAF6040578.1"/>
    <property type="molecule type" value="Genomic_DNA"/>
</dbReference>
<dbReference type="GO" id="GO:0005886">
    <property type="term" value="C:plasma membrane"/>
    <property type="evidence" value="ECO:0007669"/>
    <property type="project" value="TreeGrafter"/>
</dbReference>
<feature type="transmembrane region" description="Helical" evidence="8">
    <location>
        <begin position="112"/>
        <end position="136"/>
    </location>
</feature>
<evidence type="ECO:0000259" key="10">
    <source>
        <dbReference type="PROSITE" id="PS50262"/>
    </source>
</evidence>
<evidence type="ECO:0000256" key="8">
    <source>
        <dbReference type="SAM" id="Phobius"/>
    </source>
</evidence>
<comment type="subcellular location">
    <subcellularLocation>
        <location evidence="1">Membrane</location>
        <topology evidence="1">Multi-pass membrane protein</topology>
    </subcellularLocation>
</comment>
<keyword evidence="12" id="KW-1185">Reference proteome</keyword>
<dbReference type="Proteomes" id="UP000593567">
    <property type="component" value="Unassembled WGS sequence"/>
</dbReference>
<dbReference type="OrthoDB" id="10021696at2759"/>
<comment type="caution">
    <text evidence="11">The sequence shown here is derived from an EMBL/GenBank/DDBJ whole genome shotgun (WGS) entry which is preliminary data.</text>
</comment>
<evidence type="ECO:0000256" key="4">
    <source>
        <dbReference type="ARBA" id="ARBA00023040"/>
    </source>
</evidence>
<dbReference type="PRINTS" id="PR00237">
    <property type="entry name" value="GPCRRHODOPSN"/>
</dbReference>
<dbReference type="PANTHER" id="PTHR24243">
    <property type="entry name" value="G-PROTEIN COUPLED RECEPTOR"/>
    <property type="match status" value="1"/>
</dbReference>
<dbReference type="PANTHER" id="PTHR24243:SF230">
    <property type="entry name" value="G-PROTEIN COUPLED RECEPTORS FAMILY 1 PROFILE DOMAIN-CONTAINING PROTEIN"/>
    <property type="match status" value="1"/>
</dbReference>
<dbReference type="AlphaFoldDB" id="A0A7J7KR13"/>
<feature type="signal peptide" evidence="9">
    <location>
        <begin position="1"/>
        <end position="24"/>
    </location>
</feature>
<feature type="domain" description="G-protein coupled receptors family 1 profile" evidence="10">
    <location>
        <begin position="92"/>
        <end position="323"/>
    </location>
</feature>
<evidence type="ECO:0000256" key="2">
    <source>
        <dbReference type="ARBA" id="ARBA00022692"/>
    </source>
</evidence>
<keyword evidence="7" id="KW-0807">Transducer</keyword>
<feature type="transmembrane region" description="Helical" evidence="8">
    <location>
        <begin position="77"/>
        <end position="100"/>
    </location>
</feature>
<keyword evidence="2 8" id="KW-0812">Transmembrane</keyword>
<gene>
    <name evidence="11" type="ORF">EB796_001118</name>
</gene>
<dbReference type="Pfam" id="PF00001">
    <property type="entry name" value="7tm_1"/>
    <property type="match status" value="1"/>
</dbReference>